<sequence>MQDIRLVQLSKPFYVNLIVVPVRDAQLFVKETMGTGEVKFAISIVLKEILS</sequence>
<dbReference type="RefSeq" id="WP_197441571.1">
    <property type="nucleotide sequence ID" value="NZ_SIHI01000080.1"/>
</dbReference>
<reference evidence="1 2" key="1">
    <citation type="submission" date="2019-02" db="EMBL/GenBank/DDBJ databases">
        <title>Deep-cultivation of Planctomycetes and their phenomic and genomic characterization uncovers novel biology.</title>
        <authorList>
            <person name="Wiegand S."/>
            <person name="Jogler M."/>
            <person name="Boedeker C."/>
            <person name="Pinto D."/>
            <person name="Vollmers J."/>
            <person name="Rivas-Marin E."/>
            <person name="Kohn T."/>
            <person name="Peeters S.H."/>
            <person name="Heuer A."/>
            <person name="Rast P."/>
            <person name="Oberbeckmann S."/>
            <person name="Bunk B."/>
            <person name="Jeske O."/>
            <person name="Meyerdierks A."/>
            <person name="Storesund J.E."/>
            <person name="Kallscheuer N."/>
            <person name="Luecker S."/>
            <person name="Lage O.M."/>
            <person name="Pohl T."/>
            <person name="Merkel B.J."/>
            <person name="Hornburger P."/>
            <person name="Mueller R.-W."/>
            <person name="Bruemmer F."/>
            <person name="Labrenz M."/>
            <person name="Spormann A.M."/>
            <person name="Op Den Camp H."/>
            <person name="Overmann J."/>
            <person name="Amann R."/>
            <person name="Jetten M.S.M."/>
            <person name="Mascher T."/>
            <person name="Medema M.H."/>
            <person name="Devos D.P."/>
            <person name="Kaster A.-K."/>
            <person name="Ovreas L."/>
            <person name="Rohde M."/>
            <person name="Galperin M.Y."/>
            <person name="Jogler C."/>
        </authorList>
    </citation>
    <scope>NUCLEOTIDE SEQUENCE [LARGE SCALE GENOMIC DNA]</scope>
    <source>
        <strain evidence="1 2">KOR42</strain>
    </source>
</reference>
<proteinExistence type="predicted"/>
<organism evidence="1 2">
    <name type="scientific">Thalassoglobus neptunius</name>
    <dbReference type="NCBI Taxonomy" id="1938619"/>
    <lineage>
        <taxon>Bacteria</taxon>
        <taxon>Pseudomonadati</taxon>
        <taxon>Planctomycetota</taxon>
        <taxon>Planctomycetia</taxon>
        <taxon>Planctomycetales</taxon>
        <taxon>Planctomycetaceae</taxon>
        <taxon>Thalassoglobus</taxon>
    </lineage>
</organism>
<evidence type="ECO:0000313" key="1">
    <source>
        <dbReference type="EMBL" id="TWT35018.1"/>
    </source>
</evidence>
<dbReference type="AlphaFoldDB" id="A0A5C5V8W6"/>
<accession>A0A5C5V8W6</accession>
<name>A0A5C5V8W6_9PLAN</name>
<protein>
    <submittedName>
        <fullName evidence="1">Uncharacterized protein</fullName>
    </submittedName>
</protein>
<evidence type="ECO:0000313" key="2">
    <source>
        <dbReference type="Proteomes" id="UP000317243"/>
    </source>
</evidence>
<gene>
    <name evidence="1" type="ORF">KOR42_53110</name>
</gene>
<comment type="caution">
    <text evidence="1">The sequence shown here is derived from an EMBL/GenBank/DDBJ whole genome shotgun (WGS) entry which is preliminary data.</text>
</comment>
<dbReference type="EMBL" id="SIHI01000080">
    <property type="protein sequence ID" value="TWT35018.1"/>
    <property type="molecule type" value="Genomic_DNA"/>
</dbReference>
<keyword evidence="2" id="KW-1185">Reference proteome</keyword>
<dbReference type="Proteomes" id="UP000317243">
    <property type="component" value="Unassembled WGS sequence"/>
</dbReference>